<evidence type="ECO:0000256" key="1">
    <source>
        <dbReference type="SAM" id="Phobius"/>
    </source>
</evidence>
<dbReference type="InterPro" id="IPR045584">
    <property type="entry name" value="Pilin-like"/>
</dbReference>
<sequence length="251" mass="26449">MKNQQQGFTLIEIAIVLVIIGLLLGGVLKGQELITSARVRNMISQQDGIKAAYFGFLDRYRALPGDYAQAQAVANIKGVTAGGNGNGQIEAGAESILAWDHLSHAGFINGSYASDGSITTDSDATTPKNPYAGYLQLIYDNVYSDAGTASMRHNLKTGIQVPVNILAEVDRKIDDGNPQGGAFRFSVYPGGTTNPPTAATCIDTTTTPASWKVAGEQNNCGAASIFIRKFTTRKKPAAAGFLLPEPAQGHG</sequence>
<evidence type="ECO:0008006" key="4">
    <source>
        <dbReference type="Google" id="ProtNLM"/>
    </source>
</evidence>
<dbReference type="KEGG" id="slac:SKTS_32840"/>
<keyword evidence="3" id="KW-1185">Reference proteome</keyword>
<reference evidence="3" key="1">
    <citation type="submission" date="2020-03" db="EMBL/GenBank/DDBJ databases">
        <title>Complete genome sequence of sulfur-oxidizing bacterium skT11.</title>
        <authorList>
            <person name="Kanda M."/>
            <person name="Kojima H."/>
            <person name="Fukui M."/>
        </authorList>
    </citation>
    <scope>NUCLEOTIDE SEQUENCE [LARGE SCALE GENOMIC DNA]</scope>
    <source>
        <strain evidence="3">skT11</strain>
    </source>
</reference>
<accession>A0A6F8VFA0</accession>
<dbReference type="RefSeq" id="WP_173067728.1">
    <property type="nucleotide sequence ID" value="NZ_AP022853.1"/>
</dbReference>
<proteinExistence type="predicted"/>
<keyword evidence="1" id="KW-1133">Transmembrane helix</keyword>
<dbReference type="EMBL" id="AP022853">
    <property type="protein sequence ID" value="BCB28398.1"/>
    <property type="molecule type" value="Genomic_DNA"/>
</dbReference>
<gene>
    <name evidence="2" type="ORF">SKTS_32840</name>
</gene>
<protein>
    <recommendedName>
        <fullName evidence="4">Prepilin-type N-terminal cleavage/methylation domain-containing protein</fullName>
    </recommendedName>
</protein>
<dbReference type="AlphaFoldDB" id="A0A6F8VFA0"/>
<keyword evidence="1" id="KW-0812">Transmembrane</keyword>
<name>A0A6F8VFA0_9PROT</name>
<feature type="transmembrane region" description="Helical" evidence="1">
    <location>
        <begin position="7"/>
        <end position="28"/>
    </location>
</feature>
<evidence type="ECO:0000313" key="2">
    <source>
        <dbReference type="EMBL" id="BCB28398.1"/>
    </source>
</evidence>
<keyword evidence="1" id="KW-0472">Membrane</keyword>
<dbReference type="Proteomes" id="UP000502260">
    <property type="component" value="Chromosome"/>
</dbReference>
<organism evidence="2 3">
    <name type="scientific">Sulfurimicrobium lacus</name>
    <dbReference type="NCBI Taxonomy" id="2715678"/>
    <lineage>
        <taxon>Bacteria</taxon>
        <taxon>Pseudomonadati</taxon>
        <taxon>Pseudomonadota</taxon>
        <taxon>Betaproteobacteria</taxon>
        <taxon>Nitrosomonadales</taxon>
        <taxon>Sulfuricellaceae</taxon>
        <taxon>Sulfurimicrobium</taxon>
    </lineage>
</organism>
<evidence type="ECO:0000313" key="3">
    <source>
        <dbReference type="Proteomes" id="UP000502260"/>
    </source>
</evidence>
<dbReference type="Pfam" id="PF07963">
    <property type="entry name" value="N_methyl"/>
    <property type="match status" value="1"/>
</dbReference>
<dbReference type="PROSITE" id="PS00409">
    <property type="entry name" value="PROKAR_NTER_METHYL"/>
    <property type="match status" value="1"/>
</dbReference>
<dbReference type="SUPFAM" id="SSF54523">
    <property type="entry name" value="Pili subunits"/>
    <property type="match status" value="1"/>
</dbReference>
<dbReference type="InterPro" id="IPR012902">
    <property type="entry name" value="N_methyl_site"/>
</dbReference>
<dbReference type="NCBIfam" id="TIGR02532">
    <property type="entry name" value="IV_pilin_GFxxxE"/>
    <property type="match status" value="1"/>
</dbReference>